<protein>
    <submittedName>
        <fullName evidence="1">Uncharacterized protein</fullName>
    </submittedName>
</protein>
<evidence type="ECO:0000313" key="2">
    <source>
        <dbReference type="Proteomes" id="UP001153269"/>
    </source>
</evidence>
<comment type="caution">
    <text evidence="1">The sequence shown here is derived from an EMBL/GenBank/DDBJ whole genome shotgun (WGS) entry which is preliminary data.</text>
</comment>
<gene>
    <name evidence="1" type="ORF">PLEPLA_LOCUS18307</name>
</gene>
<dbReference type="AlphaFoldDB" id="A0A9N7UF83"/>
<name>A0A9N7UF83_PLEPL</name>
<keyword evidence="2" id="KW-1185">Reference proteome</keyword>
<proteinExistence type="predicted"/>
<sequence>MALRGGECRGGLRNQHGHCHRQACIDRSQAGYRGKLGVFVCGGCSLKVRTELLALLLLLAGSSGTTSTSSSSSSCEETFQPQQLSLFSFQLFFSPSSPPNAPLDHILCSR</sequence>
<dbReference type="EMBL" id="CADEAL010001224">
    <property type="protein sequence ID" value="CAB1430325.1"/>
    <property type="molecule type" value="Genomic_DNA"/>
</dbReference>
<dbReference type="Proteomes" id="UP001153269">
    <property type="component" value="Unassembled WGS sequence"/>
</dbReference>
<organism evidence="1 2">
    <name type="scientific">Pleuronectes platessa</name>
    <name type="common">European plaice</name>
    <dbReference type="NCBI Taxonomy" id="8262"/>
    <lineage>
        <taxon>Eukaryota</taxon>
        <taxon>Metazoa</taxon>
        <taxon>Chordata</taxon>
        <taxon>Craniata</taxon>
        <taxon>Vertebrata</taxon>
        <taxon>Euteleostomi</taxon>
        <taxon>Actinopterygii</taxon>
        <taxon>Neopterygii</taxon>
        <taxon>Teleostei</taxon>
        <taxon>Neoteleostei</taxon>
        <taxon>Acanthomorphata</taxon>
        <taxon>Carangaria</taxon>
        <taxon>Pleuronectiformes</taxon>
        <taxon>Pleuronectoidei</taxon>
        <taxon>Pleuronectidae</taxon>
        <taxon>Pleuronectes</taxon>
    </lineage>
</organism>
<accession>A0A9N7UF83</accession>
<reference evidence="1" key="1">
    <citation type="submission" date="2020-03" db="EMBL/GenBank/DDBJ databases">
        <authorList>
            <person name="Weist P."/>
        </authorList>
    </citation>
    <scope>NUCLEOTIDE SEQUENCE</scope>
</reference>
<evidence type="ECO:0000313" key="1">
    <source>
        <dbReference type="EMBL" id="CAB1430325.1"/>
    </source>
</evidence>